<name>A0A9Y4N0R5_9TELE</name>
<evidence type="ECO:0000313" key="5">
    <source>
        <dbReference type="Proteomes" id="UP000694891"/>
    </source>
</evidence>
<evidence type="ECO:0000256" key="3">
    <source>
        <dbReference type="SAM" id="MobiDB-lite"/>
    </source>
</evidence>
<evidence type="ECO:0000259" key="4">
    <source>
        <dbReference type="Pfam" id="PF15927"/>
    </source>
</evidence>
<feature type="compositionally biased region" description="Basic and acidic residues" evidence="3">
    <location>
        <begin position="28"/>
        <end position="39"/>
    </location>
</feature>
<dbReference type="PANTHER" id="PTHR20929:SF11">
    <property type="entry name" value="DYNEIN AXONEMAL INTERMEDIATE CHAIN 7"/>
    <property type="match status" value="1"/>
</dbReference>
<protein>
    <recommendedName>
        <fullName evidence="2">Dynein axonemal intermediate chain 7</fullName>
    </recommendedName>
</protein>
<dbReference type="GeneID" id="103359242"/>
<evidence type="ECO:0000313" key="6">
    <source>
        <dbReference type="RefSeq" id="XP_008282702.1"/>
    </source>
</evidence>
<comment type="similarity">
    <text evidence="1">Belongs to the DNAI7 family.</text>
</comment>
<dbReference type="GO" id="GO:0048487">
    <property type="term" value="F:beta-tubulin binding"/>
    <property type="evidence" value="ECO:0007669"/>
    <property type="project" value="TreeGrafter"/>
</dbReference>
<dbReference type="RefSeq" id="XP_008282702.1">
    <property type="nucleotide sequence ID" value="XM_008284480.1"/>
</dbReference>
<dbReference type="GO" id="GO:0008017">
    <property type="term" value="F:microtubule binding"/>
    <property type="evidence" value="ECO:0007669"/>
    <property type="project" value="TreeGrafter"/>
</dbReference>
<dbReference type="Pfam" id="PF15927">
    <property type="entry name" value="Casc1_N"/>
    <property type="match status" value="1"/>
</dbReference>
<accession>A0A9Y4N0R5</accession>
<dbReference type="AlphaFoldDB" id="A0A9Y4N0R5"/>
<evidence type="ECO:0000256" key="2">
    <source>
        <dbReference type="ARBA" id="ARBA00024414"/>
    </source>
</evidence>
<gene>
    <name evidence="6" type="primary">dnai7</name>
</gene>
<keyword evidence="5" id="KW-1185">Reference proteome</keyword>
<dbReference type="PANTHER" id="PTHR20929">
    <property type="entry name" value="LUNG ADENOMA SUSCEPTIBILITY 1-RELATED"/>
    <property type="match status" value="1"/>
</dbReference>
<organism evidence="5 6">
    <name type="scientific">Stegastes partitus</name>
    <name type="common">bicolor damselfish</name>
    <dbReference type="NCBI Taxonomy" id="144197"/>
    <lineage>
        <taxon>Eukaryota</taxon>
        <taxon>Metazoa</taxon>
        <taxon>Chordata</taxon>
        <taxon>Craniata</taxon>
        <taxon>Vertebrata</taxon>
        <taxon>Euteleostomi</taxon>
        <taxon>Actinopterygii</taxon>
        <taxon>Neopterygii</taxon>
        <taxon>Teleostei</taxon>
        <taxon>Neoteleostei</taxon>
        <taxon>Acanthomorphata</taxon>
        <taxon>Ovalentaria</taxon>
        <taxon>Pomacentridae</taxon>
        <taxon>Stegastes</taxon>
    </lineage>
</organism>
<feature type="domain" description="IC97/Casc1 N-terminal" evidence="4">
    <location>
        <begin position="35"/>
        <end position="231"/>
    </location>
</feature>
<proteinExistence type="inferred from homology"/>
<dbReference type="InterPro" id="IPR023247">
    <property type="entry name" value="IC97/Dnai7-like"/>
</dbReference>
<feature type="region of interest" description="Disordered" evidence="3">
    <location>
        <begin position="27"/>
        <end position="62"/>
    </location>
</feature>
<feature type="compositionally biased region" description="Basic and acidic residues" evidence="3">
    <location>
        <begin position="47"/>
        <end position="62"/>
    </location>
</feature>
<evidence type="ECO:0000256" key="1">
    <source>
        <dbReference type="ARBA" id="ARBA00024332"/>
    </source>
</evidence>
<reference evidence="6" key="1">
    <citation type="submission" date="2025-08" db="UniProtKB">
        <authorList>
            <consortium name="RefSeq"/>
        </authorList>
    </citation>
    <scope>IDENTIFICATION</scope>
</reference>
<dbReference type="GO" id="GO:0005930">
    <property type="term" value="C:axoneme"/>
    <property type="evidence" value="ECO:0007669"/>
    <property type="project" value="TreeGrafter"/>
</dbReference>
<dbReference type="CTD" id="55259"/>
<dbReference type="PRINTS" id="PR02043">
    <property type="entry name" value="CANCERSCCP1"/>
</dbReference>
<sequence>MPFCNFLSVFSPSSKKVRKLTKAQKAKLQQEEEERRLREEEEAQLQAEREEQERLERERKEKEVERLELKDRERREDELNELRHLLEKNHTAVTKWKTDAVETAKWDRYMRCDGAPDPAVRQDINTFISLWRDDPEVNITAVLKQCNLALQLVEELEVLLRDATDPQENQTYQEAVTNLQELIHSKHNLTTEEILKIAGANIDTETGNMQTVIRDDKVTLCLWANMKKNPRFKGLTFEEVGLGFEIPKQLAVSDVAVRILHTHHDHLSMLARMTHLRTHTASRRSSFLLLFTFLLFMLQSAISLKSRKSSPAPDEGRESHVQTQMEALGAEGNLICPSVPLTQMNQAVQVVDLMQFTPLGGVFYYDVFLLPPQAHQVNGWEIRQLLDTGLQMFHYPTEKSDLGSTDALSCPPVGASVTLPHCVVFLGTPQVARWDAAGKQWRMDGITDVSYEEAEAKISFKMDSFQAFVLMQETYINLPFQSWELRPLGQDSAIFTVRGALIELSITVQDNQCMLQSEPDRGLSHFTGKWMSVSELQKAMISAGVNVFVNEYTDKYVSTCGKDPLTEHAAYEQMALFASACAFSWSKWNSKCGAEHLVMQVCEHLDSAPVPEGCWSLYLLGAQRNQKLEITEESEAFSPDHHPGSEFNSTFIHMLQDSMSPDGIARTRTSHHLFVDAVQSLLCATRPLMYSQ</sequence>
<dbReference type="InterPro" id="IPR031826">
    <property type="entry name" value="IC97/Casc1_N"/>
</dbReference>
<dbReference type="Proteomes" id="UP000694891">
    <property type="component" value="Unplaced"/>
</dbReference>